<evidence type="ECO:0000313" key="11">
    <source>
        <dbReference type="EMBL" id="PKU28156.1"/>
    </source>
</evidence>
<comment type="subcellular location">
    <subcellularLocation>
        <location evidence="1">Cell membrane</location>
        <topology evidence="1">Multi-pass membrane protein</topology>
    </subcellularLocation>
</comment>
<dbReference type="InterPro" id="IPR011531">
    <property type="entry name" value="HCO3_transpt-like_TM_dom"/>
</dbReference>
<keyword evidence="5 9" id="KW-0812">Transmembrane</keyword>
<sequence length="74" mass="8172">MRFCGGLIKDIKRKAPFFASDFYDALNIQALSAVLFIYLATVTNAITFGGLLGDATENMQKILRSVGKRVNQEV</sequence>
<protein>
    <recommendedName>
        <fullName evidence="10">Bicarbonate transporter-like transmembrane domain-containing protein</fullName>
    </recommendedName>
</protein>
<evidence type="ECO:0000256" key="3">
    <source>
        <dbReference type="ARBA" id="ARBA00022448"/>
    </source>
</evidence>
<dbReference type="GO" id="GO:0016323">
    <property type="term" value="C:basolateral plasma membrane"/>
    <property type="evidence" value="ECO:0007669"/>
    <property type="project" value="TreeGrafter"/>
</dbReference>
<evidence type="ECO:0000256" key="7">
    <source>
        <dbReference type="ARBA" id="ARBA00023065"/>
    </source>
</evidence>
<dbReference type="Pfam" id="PF00955">
    <property type="entry name" value="HCO3_cotransp"/>
    <property type="match status" value="1"/>
</dbReference>
<keyword evidence="4" id="KW-1003">Cell membrane</keyword>
<evidence type="ECO:0000256" key="8">
    <source>
        <dbReference type="ARBA" id="ARBA00023136"/>
    </source>
</evidence>
<dbReference type="GO" id="GO:0005452">
    <property type="term" value="F:solute:inorganic anion antiporter activity"/>
    <property type="evidence" value="ECO:0007669"/>
    <property type="project" value="InterPro"/>
</dbReference>
<dbReference type="GO" id="GO:0008510">
    <property type="term" value="F:sodium:bicarbonate symporter activity"/>
    <property type="evidence" value="ECO:0007669"/>
    <property type="project" value="TreeGrafter"/>
</dbReference>
<feature type="domain" description="Bicarbonate transporter-like transmembrane" evidence="10">
    <location>
        <begin position="2"/>
        <end position="65"/>
    </location>
</feature>
<name>A0A2I0T2Y1_LIMLA</name>
<dbReference type="Proteomes" id="UP000233556">
    <property type="component" value="Unassembled WGS sequence"/>
</dbReference>
<keyword evidence="12" id="KW-1185">Reference proteome</keyword>
<reference evidence="12" key="1">
    <citation type="submission" date="2017-11" db="EMBL/GenBank/DDBJ databases">
        <authorList>
            <person name="Lima N.C."/>
            <person name="Parody-Merino A.M."/>
            <person name="Battley P.F."/>
            <person name="Fidler A.E."/>
            <person name="Prosdocimi F."/>
        </authorList>
    </citation>
    <scope>NUCLEOTIDE SEQUENCE [LARGE SCALE GENOMIC DNA]</scope>
</reference>
<dbReference type="PANTHER" id="PTHR11453:SF10">
    <property type="entry name" value="ELECTROGENIC SODIUM BICARBONATE COTRANSPORTER 1"/>
    <property type="match status" value="1"/>
</dbReference>
<evidence type="ECO:0000259" key="10">
    <source>
        <dbReference type="Pfam" id="PF00955"/>
    </source>
</evidence>
<dbReference type="OrthoDB" id="1735926at2759"/>
<keyword evidence="7" id="KW-0406">Ion transport</keyword>
<evidence type="ECO:0000256" key="4">
    <source>
        <dbReference type="ARBA" id="ARBA00022475"/>
    </source>
</evidence>
<dbReference type="PANTHER" id="PTHR11453">
    <property type="entry name" value="ANION EXCHANGE PROTEIN"/>
    <property type="match status" value="1"/>
</dbReference>
<evidence type="ECO:0000313" key="12">
    <source>
        <dbReference type="Proteomes" id="UP000233556"/>
    </source>
</evidence>
<dbReference type="FunFam" id="1.10.287.570:FF:000001">
    <property type="entry name" value="Anion exchange protein"/>
    <property type="match status" value="1"/>
</dbReference>
<evidence type="ECO:0000256" key="9">
    <source>
        <dbReference type="SAM" id="Phobius"/>
    </source>
</evidence>
<reference evidence="12" key="2">
    <citation type="submission" date="2017-12" db="EMBL/GenBank/DDBJ databases">
        <title>Genome sequence of the Bar-tailed Godwit (Limosa lapponica baueri).</title>
        <authorList>
            <person name="Lima N.C.B."/>
            <person name="Parody-Merino A.M."/>
            <person name="Battley P.F."/>
            <person name="Fidler A.E."/>
            <person name="Prosdocimi F."/>
        </authorList>
    </citation>
    <scope>NUCLEOTIDE SEQUENCE [LARGE SCALE GENOMIC DNA]</scope>
</reference>
<keyword evidence="8 9" id="KW-0472">Membrane</keyword>
<dbReference type="Gene3D" id="1.10.287.570">
    <property type="entry name" value="Helical hairpin bin"/>
    <property type="match status" value="1"/>
</dbReference>
<evidence type="ECO:0000256" key="5">
    <source>
        <dbReference type="ARBA" id="ARBA00022692"/>
    </source>
</evidence>
<evidence type="ECO:0000256" key="2">
    <source>
        <dbReference type="ARBA" id="ARBA00010993"/>
    </source>
</evidence>
<dbReference type="GO" id="GO:0051453">
    <property type="term" value="P:regulation of intracellular pH"/>
    <property type="evidence" value="ECO:0007669"/>
    <property type="project" value="TreeGrafter"/>
</dbReference>
<keyword evidence="6 9" id="KW-1133">Transmembrane helix</keyword>
<dbReference type="InterPro" id="IPR003020">
    <property type="entry name" value="HCO3_transpt_euk"/>
</dbReference>
<comment type="similarity">
    <text evidence="2">Belongs to the anion exchanger (TC 2.A.31) family.</text>
</comment>
<proteinExistence type="inferred from homology"/>
<feature type="transmembrane region" description="Helical" evidence="9">
    <location>
        <begin position="30"/>
        <end position="52"/>
    </location>
</feature>
<gene>
    <name evidence="11" type="ORF">llap_21540</name>
</gene>
<organism evidence="11 12">
    <name type="scientific">Limosa lapponica baueri</name>
    <dbReference type="NCBI Taxonomy" id="1758121"/>
    <lineage>
        <taxon>Eukaryota</taxon>
        <taxon>Metazoa</taxon>
        <taxon>Chordata</taxon>
        <taxon>Craniata</taxon>
        <taxon>Vertebrata</taxon>
        <taxon>Euteleostomi</taxon>
        <taxon>Archelosauria</taxon>
        <taxon>Archosauria</taxon>
        <taxon>Dinosauria</taxon>
        <taxon>Saurischia</taxon>
        <taxon>Theropoda</taxon>
        <taxon>Coelurosauria</taxon>
        <taxon>Aves</taxon>
        <taxon>Neognathae</taxon>
        <taxon>Neoaves</taxon>
        <taxon>Charadriiformes</taxon>
        <taxon>Scolopacidae</taxon>
        <taxon>Limosa</taxon>
    </lineage>
</organism>
<evidence type="ECO:0000256" key="6">
    <source>
        <dbReference type="ARBA" id="ARBA00022989"/>
    </source>
</evidence>
<accession>A0A2I0T2Y1</accession>
<dbReference type="PRINTS" id="PR01231">
    <property type="entry name" value="HCO3TRNSPORT"/>
</dbReference>
<dbReference type="EMBL" id="KZ522163">
    <property type="protein sequence ID" value="PKU28156.1"/>
    <property type="molecule type" value="Genomic_DNA"/>
</dbReference>
<dbReference type="GO" id="GO:0006820">
    <property type="term" value="P:monoatomic anion transport"/>
    <property type="evidence" value="ECO:0007669"/>
    <property type="project" value="InterPro"/>
</dbReference>
<keyword evidence="3" id="KW-0813">Transport</keyword>
<evidence type="ECO:0000256" key="1">
    <source>
        <dbReference type="ARBA" id="ARBA00004651"/>
    </source>
</evidence>
<dbReference type="AlphaFoldDB" id="A0A2I0T2Y1"/>